<name>A0A0X1KSX6_9THEM</name>
<dbReference type="PANTHER" id="PTHR43166:SF9">
    <property type="entry name" value="GLUTAMATE_ASPARTATE IMPORT ATP-BINDING PROTEIN GLTL"/>
    <property type="match status" value="1"/>
</dbReference>
<keyword evidence="3" id="KW-0813">Transport</keyword>
<dbReference type="InterPro" id="IPR003593">
    <property type="entry name" value="AAA+_ATPase"/>
</dbReference>
<keyword evidence="6" id="KW-0067">ATP-binding</keyword>
<dbReference type="AlphaFoldDB" id="A0A0X1KSX6"/>
<evidence type="ECO:0000256" key="2">
    <source>
        <dbReference type="ARBA" id="ARBA00005417"/>
    </source>
</evidence>
<keyword evidence="7" id="KW-0029">Amino-acid transport</keyword>
<comment type="subcellular location">
    <subcellularLocation>
        <location evidence="1">Cell membrane</location>
        <topology evidence="1">Peripheral membrane protein</topology>
    </subcellularLocation>
</comment>
<dbReference type="PIRSF" id="PIRSF039085">
    <property type="entry name" value="ABC_ATPase_HisP"/>
    <property type="match status" value="1"/>
</dbReference>
<dbReference type="InterPro" id="IPR030679">
    <property type="entry name" value="ABC_ATPase_HisP-typ"/>
</dbReference>
<evidence type="ECO:0000256" key="3">
    <source>
        <dbReference type="ARBA" id="ARBA00022448"/>
    </source>
</evidence>
<evidence type="ECO:0000256" key="8">
    <source>
        <dbReference type="ARBA" id="ARBA00023136"/>
    </source>
</evidence>
<dbReference type="GO" id="GO:0005524">
    <property type="term" value="F:ATP binding"/>
    <property type="evidence" value="ECO:0007669"/>
    <property type="project" value="UniProtKB-KW"/>
</dbReference>
<dbReference type="PROSITE" id="PS00211">
    <property type="entry name" value="ABC_TRANSPORTER_1"/>
    <property type="match status" value="1"/>
</dbReference>
<reference evidence="10" key="1">
    <citation type="submission" date="2014-01" db="EMBL/GenBank/DDBJ databases">
        <title>Genome sequencing of Thermotog hypogea.</title>
        <authorList>
            <person name="Zhang X."/>
            <person name="Alvare G."/>
            <person name="Fristensky B."/>
            <person name="Chen L."/>
            <person name="Suen T."/>
            <person name="Chen Q."/>
            <person name="Ma K."/>
        </authorList>
    </citation>
    <scope>NUCLEOTIDE SEQUENCE [LARGE SCALE GENOMIC DNA]</scope>
    <source>
        <strain evidence="10">DSM 11164</strain>
    </source>
</reference>
<evidence type="ECO:0000259" key="9">
    <source>
        <dbReference type="PROSITE" id="PS50893"/>
    </source>
</evidence>
<evidence type="ECO:0000256" key="6">
    <source>
        <dbReference type="ARBA" id="ARBA00022840"/>
    </source>
</evidence>
<evidence type="ECO:0000256" key="5">
    <source>
        <dbReference type="ARBA" id="ARBA00022741"/>
    </source>
</evidence>
<dbReference type="EMBL" id="CP007141">
    <property type="protein sequence ID" value="AJC74365.1"/>
    <property type="molecule type" value="Genomic_DNA"/>
</dbReference>
<evidence type="ECO:0000256" key="7">
    <source>
        <dbReference type="ARBA" id="ARBA00022970"/>
    </source>
</evidence>
<dbReference type="Pfam" id="PF00005">
    <property type="entry name" value="ABC_tran"/>
    <property type="match status" value="1"/>
</dbReference>
<keyword evidence="5" id="KW-0547">Nucleotide-binding</keyword>
<keyword evidence="8" id="KW-0472">Membrane</keyword>
<dbReference type="Gene3D" id="3.40.50.300">
    <property type="entry name" value="P-loop containing nucleotide triphosphate hydrolases"/>
    <property type="match status" value="1"/>
</dbReference>
<dbReference type="GO" id="GO:0015424">
    <property type="term" value="F:ABC-type amino acid transporter activity"/>
    <property type="evidence" value="ECO:0007669"/>
    <property type="project" value="InterPro"/>
</dbReference>
<organism evidence="10 11">
    <name type="scientific">Pseudothermotoga hypogea DSM 11164 = NBRC 106472</name>
    <dbReference type="NCBI Taxonomy" id="1123384"/>
    <lineage>
        <taxon>Bacteria</taxon>
        <taxon>Thermotogati</taxon>
        <taxon>Thermotogota</taxon>
        <taxon>Thermotogae</taxon>
        <taxon>Thermotogales</taxon>
        <taxon>Thermotogaceae</taxon>
        <taxon>Pseudothermotoga</taxon>
    </lineage>
</organism>
<dbReference type="STRING" id="1123384.AJ81_09480"/>
<proteinExistence type="inferred from homology"/>
<dbReference type="PATRIC" id="fig|1123384.7.peg.1907"/>
<dbReference type="InterPro" id="IPR050086">
    <property type="entry name" value="MetN_ABC_transporter-like"/>
</dbReference>
<evidence type="ECO:0000313" key="10">
    <source>
        <dbReference type="EMBL" id="AJC74365.1"/>
    </source>
</evidence>
<dbReference type="GO" id="GO:0016887">
    <property type="term" value="F:ATP hydrolysis activity"/>
    <property type="evidence" value="ECO:0007669"/>
    <property type="project" value="InterPro"/>
</dbReference>
<evidence type="ECO:0000313" key="11">
    <source>
        <dbReference type="Proteomes" id="UP000077469"/>
    </source>
</evidence>
<accession>A0A0X1KSX6</accession>
<dbReference type="GO" id="GO:0005886">
    <property type="term" value="C:plasma membrane"/>
    <property type="evidence" value="ECO:0007669"/>
    <property type="project" value="UniProtKB-SubCell"/>
</dbReference>
<dbReference type="PANTHER" id="PTHR43166">
    <property type="entry name" value="AMINO ACID IMPORT ATP-BINDING PROTEIN"/>
    <property type="match status" value="1"/>
</dbReference>
<feature type="domain" description="ABC transporter" evidence="9">
    <location>
        <begin position="7"/>
        <end position="239"/>
    </location>
</feature>
<evidence type="ECO:0000256" key="4">
    <source>
        <dbReference type="ARBA" id="ARBA00022475"/>
    </source>
</evidence>
<dbReference type="FunFam" id="3.40.50.300:FF:000020">
    <property type="entry name" value="Amino acid ABC transporter ATP-binding component"/>
    <property type="match status" value="1"/>
</dbReference>
<dbReference type="PaxDb" id="1123384-AJ81_09480"/>
<dbReference type="SMART" id="SM00382">
    <property type="entry name" value="AAA"/>
    <property type="match status" value="1"/>
</dbReference>
<dbReference type="KEGG" id="phy:AJ81_09480"/>
<keyword evidence="4" id="KW-1003">Cell membrane</keyword>
<dbReference type="PROSITE" id="PS50893">
    <property type="entry name" value="ABC_TRANSPORTER_2"/>
    <property type="match status" value="1"/>
</dbReference>
<evidence type="ECO:0000256" key="1">
    <source>
        <dbReference type="ARBA" id="ARBA00004202"/>
    </source>
</evidence>
<dbReference type="InterPro" id="IPR027417">
    <property type="entry name" value="P-loop_NTPase"/>
</dbReference>
<dbReference type="Proteomes" id="UP000077469">
    <property type="component" value="Chromosome"/>
</dbReference>
<dbReference type="CDD" id="cd03262">
    <property type="entry name" value="ABC_HisP_GlnQ"/>
    <property type="match status" value="1"/>
</dbReference>
<dbReference type="SUPFAM" id="SSF52540">
    <property type="entry name" value="P-loop containing nucleoside triphosphate hydrolases"/>
    <property type="match status" value="1"/>
</dbReference>
<comment type="similarity">
    <text evidence="2">Belongs to the ABC transporter superfamily.</text>
</comment>
<dbReference type="InterPro" id="IPR017871">
    <property type="entry name" value="ABC_transporter-like_CS"/>
</dbReference>
<dbReference type="InterPro" id="IPR003439">
    <property type="entry name" value="ABC_transporter-like_ATP-bd"/>
</dbReference>
<gene>
    <name evidence="10" type="ORF">AJ81_09480</name>
</gene>
<sequence>MNQEPVLMVVDLRKKYGATEILKGVSLELKKGETKVIIGPSGTGKSTLLLCINRLVEPDSGKVFLEGEEITSKNAHRMRQKIGFVFQDFNLFNHLTALDNVRIGLIKVQKLPKDEATQIALEQLRKVGLADKAHLYPSQLSGGQKQRVAIARALAMRPKLILFDEPTSALDPELIGEVLSVMIDLAKSGMTMLVVTHELGFARSVADEIVFMENGVIVEQGPPSEIFTNPKVERTRQFLRRLTELYGEERR</sequence>
<protein>
    <submittedName>
        <fullName evidence="10">ABC transporter</fullName>
    </submittedName>
</protein>
<keyword evidence="11" id="KW-1185">Reference proteome</keyword>